<dbReference type="InterPro" id="IPR041616">
    <property type="entry name" value="PheRS_beta_core"/>
</dbReference>
<dbReference type="Gene3D" id="3.30.56.10">
    <property type="match status" value="2"/>
</dbReference>
<dbReference type="STRING" id="1121925.SAMN02746011_01402"/>
<dbReference type="Pfam" id="PF03483">
    <property type="entry name" value="B3_4"/>
    <property type="match status" value="1"/>
</dbReference>
<dbReference type="Pfam" id="PF17759">
    <property type="entry name" value="tRNA_synthFbeta"/>
    <property type="match status" value="1"/>
</dbReference>
<dbReference type="PANTHER" id="PTHR10947:SF0">
    <property type="entry name" value="PHENYLALANINE--TRNA LIGASE BETA SUBUNIT"/>
    <property type="match status" value="1"/>
</dbReference>
<comment type="subcellular location">
    <subcellularLocation>
        <location evidence="1 15">Cytoplasm</location>
    </subcellularLocation>
</comment>
<evidence type="ECO:0000256" key="1">
    <source>
        <dbReference type="ARBA" id="ARBA00004496"/>
    </source>
</evidence>
<keyword evidence="6 15" id="KW-0436">Ligase</keyword>
<dbReference type="InterPro" id="IPR005146">
    <property type="entry name" value="B3/B4_tRNA-bd"/>
</dbReference>
<feature type="binding site" evidence="15">
    <location>
        <position position="474"/>
    </location>
    <ligand>
        <name>Mg(2+)</name>
        <dbReference type="ChEBI" id="CHEBI:18420"/>
        <note>shared with alpha subunit</note>
    </ligand>
</feature>
<dbReference type="GO" id="GO:0000049">
    <property type="term" value="F:tRNA binding"/>
    <property type="evidence" value="ECO:0007669"/>
    <property type="project" value="UniProtKB-UniRule"/>
</dbReference>
<dbReference type="PROSITE" id="PS50886">
    <property type="entry name" value="TRBD"/>
    <property type="match status" value="1"/>
</dbReference>
<dbReference type="PROSITE" id="PS51447">
    <property type="entry name" value="FDX_ACB"/>
    <property type="match status" value="1"/>
</dbReference>
<comment type="catalytic activity">
    <reaction evidence="14 15">
        <text>tRNA(Phe) + L-phenylalanine + ATP = L-phenylalanyl-tRNA(Phe) + AMP + diphosphate + H(+)</text>
        <dbReference type="Rhea" id="RHEA:19413"/>
        <dbReference type="Rhea" id="RHEA-COMP:9668"/>
        <dbReference type="Rhea" id="RHEA-COMP:9699"/>
        <dbReference type="ChEBI" id="CHEBI:15378"/>
        <dbReference type="ChEBI" id="CHEBI:30616"/>
        <dbReference type="ChEBI" id="CHEBI:33019"/>
        <dbReference type="ChEBI" id="CHEBI:58095"/>
        <dbReference type="ChEBI" id="CHEBI:78442"/>
        <dbReference type="ChEBI" id="CHEBI:78531"/>
        <dbReference type="ChEBI" id="CHEBI:456215"/>
        <dbReference type="EC" id="6.1.1.20"/>
    </reaction>
</comment>
<dbReference type="GO" id="GO:0005524">
    <property type="term" value="F:ATP binding"/>
    <property type="evidence" value="ECO:0007669"/>
    <property type="project" value="UniProtKB-UniRule"/>
</dbReference>
<dbReference type="SUPFAM" id="SSF50249">
    <property type="entry name" value="Nucleic acid-binding proteins"/>
    <property type="match status" value="1"/>
</dbReference>
<dbReference type="PANTHER" id="PTHR10947">
    <property type="entry name" value="PHENYLALANYL-TRNA SYNTHETASE BETA CHAIN AND LEUCINE-RICH REPEAT-CONTAINING PROTEIN 47"/>
    <property type="match status" value="1"/>
</dbReference>
<evidence type="ECO:0000256" key="16">
    <source>
        <dbReference type="PROSITE-ProRule" id="PRU00209"/>
    </source>
</evidence>
<comment type="subunit">
    <text evidence="3 15">Tetramer of two alpha and two beta subunits.</text>
</comment>
<evidence type="ECO:0000256" key="6">
    <source>
        <dbReference type="ARBA" id="ARBA00022598"/>
    </source>
</evidence>
<dbReference type="GO" id="GO:0000287">
    <property type="term" value="F:magnesium ion binding"/>
    <property type="evidence" value="ECO:0007669"/>
    <property type="project" value="UniProtKB-UniRule"/>
</dbReference>
<evidence type="ECO:0000259" key="17">
    <source>
        <dbReference type="PROSITE" id="PS50886"/>
    </source>
</evidence>
<dbReference type="Gene3D" id="2.40.50.140">
    <property type="entry name" value="Nucleic acid-binding proteins"/>
    <property type="match status" value="1"/>
</dbReference>
<dbReference type="GO" id="GO:0016740">
    <property type="term" value="F:transferase activity"/>
    <property type="evidence" value="ECO:0007669"/>
    <property type="project" value="UniProtKB-ARBA"/>
</dbReference>
<evidence type="ECO:0000259" key="19">
    <source>
        <dbReference type="PROSITE" id="PS51483"/>
    </source>
</evidence>
<dbReference type="Proteomes" id="UP000189941">
    <property type="component" value="Unassembled WGS sequence"/>
</dbReference>
<evidence type="ECO:0000313" key="20">
    <source>
        <dbReference type="EMBL" id="SJZ64909.1"/>
    </source>
</evidence>
<dbReference type="PROSITE" id="PS51483">
    <property type="entry name" value="B5"/>
    <property type="match status" value="1"/>
</dbReference>
<comment type="similarity">
    <text evidence="2 15">Belongs to the phenylalanyl-tRNA synthetase beta subunit family. Type 1 subfamily.</text>
</comment>
<dbReference type="InterPro" id="IPR045060">
    <property type="entry name" value="Phe-tRNA-ligase_IIc_bsu"/>
</dbReference>
<dbReference type="Pfam" id="PF03147">
    <property type="entry name" value="FDX-ACB"/>
    <property type="match status" value="1"/>
</dbReference>
<dbReference type="GO" id="GO:0009328">
    <property type="term" value="C:phenylalanine-tRNA ligase complex"/>
    <property type="evidence" value="ECO:0007669"/>
    <property type="project" value="TreeGrafter"/>
</dbReference>
<evidence type="ECO:0000256" key="11">
    <source>
        <dbReference type="ARBA" id="ARBA00022884"/>
    </source>
</evidence>
<dbReference type="Gene3D" id="3.50.40.10">
    <property type="entry name" value="Phenylalanyl-trna Synthetase, Chain B, domain 3"/>
    <property type="match status" value="1"/>
</dbReference>
<evidence type="ECO:0000256" key="9">
    <source>
        <dbReference type="ARBA" id="ARBA00022840"/>
    </source>
</evidence>
<evidence type="ECO:0000256" key="7">
    <source>
        <dbReference type="ARBA" id="ARBA00022723"/>
    </source>
</evidence>
<dbReference type="FunFam" id="3.50.40.10:FF:000001">
    <property type="entry name" value="Phenylalanine--tRNA ligase beta subunit"/>
    <property type="match status" value="1"/>
</dbReference>
<dbReference type="SUPFAM" id="SSF55681">
    <property type="entry name" value="Class II aaRS and biotin synthetases"/>
    <property type="match status" value="1"/>
</dbReference>
<evidence type="ECO:0000256" key="4">
    <source>
        <dbReference type="ARBA" id="ARBA00022490"/>
    </source>
</evidence>
<dbReference type="EC" id="6.1.1.20" evidence="15"/>
<dbReference type="InterPro" id="IPR033714">
    <property type="entry name" value="tRNA_bind_bactPheRS"/>
</dbReference>
<evidence type="ECO:0000256" key="8">
    <source>
        <dbReference type="ARBA" id="ARBA00022741"/>
    </source>
</evidence>
<dbReference type="Pfam" id="PF01588">
    <property type="entry name" value="tRNA_bind"/>
    <property type="match status" value="1"/>
</dbReference>
<evidence type="ECO:0000256" key="15">
    <source>
        <dbReference type="HAMAP-Rule" id="MF_00283"/>
    </source>
</evidence>
<evidence type="ECO:0000256" key="13">
    <source>
        <dbReference type="ARBA" id="ARBA00023146"/>
    </source>
</evidence>
<dbReference type="FunFam" id="3.30.56.10:FF:000002">
    <property type="entry name" value="Phenylalanine--tRNA ligase beta subunit"/>
    <property type="match status" value="1"/>
</dbReference>
<feature type="domain" description="TRNA-binding" evidence="17">
    <location>
        <begin position="40"/>
        <end position="155"/>
    </location>
</feature>
<dbReference type="FunFam" id="3.30.70.380:FF:000001">
    <property type="entry name" value="Phenylalanine--tRNA ligase beta subunit"/>
    <property type="match status" value="1"/>
</dbReference>
<dbReference type="InterPro" id="IPR002547">
    <property type="entry name" value="tRNA-bd_dom"/>
</dbReference>
<evidence type="ECO:0000256" key="14">
    <source>
        <dbReference type="ARBA" id="ARBA00049255"/>
    </source>
</evidence>
<dbReference type="InterPro" id="IPR012340">
    <property type="entry name" value="NA-bd_OB-fold"/>
</dbReference>
<dbReference type="SMART" id="SM00874">
    <property type="entry name" value="B5"/>
    <property type="match status" value="1"/>
</dbReference>
<keyword evidence="9 15" id="KW-0067">ATP-binding</keyword>
<comment type="cofactor">
    <cofactor evidence="15">
        <name>Mg(2+)</name>
        <dbReference type="ChEBI" id="CHEBI:18420"/>
    </cofactor>
    <text evidence="15">Binds 2 magnesium ions per tetramer.</text>
</comment>
<dbReference type="Gene3D" id="3.30.930.10">
    <property type="entry name" value="Bira Bifunctional Protein, Domain 2"/>
    <property type="match status" value="1"/>
</dbReference>
<dbReference type="InterPro" id="IPR009061">
    <property type="entry name" value="DNA-bd_dom_put_sf"/>
</dbReference>
<dbReference type="InterPro" id="IPR020825">
    <property type="entry name" value="Phe-tRNA_synthase-like_B3/B4"/>
</dbReference>
<dbReference type="SUPFAM" id="SSF54991">
    <property type="entry name" value="Anticodon-binding domain of PheRS"/>
    <property type="match status" value="1"/>
</dbReference>
<keyword evidence="5 16" id="KW-0820">tRNA-binding</keyword>
<gene>
    <name evidence="15" type="primary">pheT</name>
    <name evidence="20" type="ORF">SAMN02746011_01402</name>
</gene>
<dbReference type="InterPro" id="IPR045864">
    <property type="entry name" value="aa-tRNA-synth_II/BPL/LPL"/>
</dbReference>
<organism evidence="20 21">
    <name type="scientific">Globicatella sulfidifaciens DSM 15739</name>
    <dbReference type="NCBI Taxonomy" id="1121925"/>
    <lineage>
        <taxon>Bacteria</taxon>
        <taxon>Bacillati</taxon>
        <taxon>Bacillota</taxon>
        <taxon>Bacilli</taxon>
        <taxon>Lactobacillales</taxon>
        <taxon>Aerococcaceae</taxon>
        <taxon>Globicatella</taxon>
    </lineage>
</organism>
<keyword evidence="21" id="KW-1185">Reference proteome</keyword>
<feature type="domain" description="B5" evidence="19">
    <location>
        <begin position="411"/>
        <end position="486"/>
    </location>
</feature>
<dbReference type="Gene3D" id="3.30.70.380">
    <property type="entry name" value="Ferrodoxin-fold anticodon-binding domain"/>
    <property type="match status" value="1"/>
</dbReference>
<dbReference type="Pfam" id="PF03484">
    <property type="entry name" value="B5"/>
    <property type="match status" value="1"/>
</dbReference>
<keyword evidence="4 15" id="KW-0963">Cytoplasm</keyword>
<dbReference type="FunFam" id="3.30.930.10:FF:000022">
    <property type="entry name" value="Phenylalanine--tRNA ligase beta subunit"/>
    <property type="match status" value="1"/>
</dbReference>
<proteinExistence type="inferred from homology"/>
<evidence type="ECO:0000256" key="3">
    <source>
        <dbReference type="ARBA" id="ARBA00011209"/>
    </source>
</evidence>
<evidence type="ECO:0000256" key="5">
    <source>
        <dbReference type="ARBA" id="ARBA00022555"/>
    </source>
</evidence>
<keyword evidence="13 15" id="KW-0030">Aminoacyl-tRNA synthetase</keyword>
<dbReference type="InterPro" id="IPR036690">
    <property type="entry name" value="Fdx_antiC-bd_sf"/>
</dbReference>
<keyword evidence="12 15" id="KW-0648">Protein biosynthesis</keyword>
<accession>A0A1T4MCZ4</accession>
<dbReference type="SMART" id="SM00873">
    <property type="entry name" value="B3_4"/>
    <property type="match status" value="1"/>
</dbReference>
<protein>
    <recommendedName>
        <fullName evidence="15">Phenylalanine--tRNA ligase beta subunit</fullName>
        <ecNumber evidence="15">6.1.1.20</ecNumber>
    </recommendedName>
    <alternativeName>
        <fullName evidence="15">Phenylalanyl-tRNA synthetase beta subunit</fullName>
        <shortName evidence="15">PheRS</shortName>
    </alternativeName>
</protein>
<keyword evidence="10 15" id="KW-0460">Magnesium</keyword>
<dbReference type="AlphaFoldDB" id="A0A1T4MCZ4"/>
<feature type="binding site" evidence="15">
    <location>
        <position position="473"/>
    </location>
    <ligand>
        <name>Mg(2+)</name>
        <dbReference type="ChEBI" id="CHEBI:18420"/>
        <note>shared with alpha subunit</note>
    </ligand>
</feature>
<feature type="domain" description="FDX-ACB" evidence="18">
    <location>
        <begin position="713"/>
        <end position="806"/>
    </location>
</feature>
<sequence length="806" mass="88990">MFLSYEWLNDFVDLSKIKADELADKMSRTGIEIEGVENYGANLSNLVVGEVVECVDHPNSDHLHLTKVDVGQDALLQIVCGAPNVHAGAKVIVAMIGAVLPGGFKIKKSKLRGEVSEGMLCSLQELGFSDSVIPKKYADGIYLFPQDAPVGQNVIDYLKLDDPILELSITPNRADALSMLGSAYEVGAVINQQPTITQPEAHHFADSAELLEAVSVTVADAALSPRYQLRVIKNVTVKESPLWLQMRLMKAGIRPLNNIVDITNYFLLLYGQPMHAFDYDTLASKAISVAAANEGETFMTLDGSERTLSTHDVMIKAGEIPVALAGVMGGMDSEVTEETTTVLLETAVFDRLNVRKTASKFNLRSESSARFEKGINLATVDEAGTAAAQMMAELGDGVVEPGVKEVNTLTVENKQVAVPLSAIEKRIGIEITHDELQTIFDRLGFEITIQETDFTVSVPPRRWDIAIEADVLEEVARIYGYDNIPVTLPTVPSTPGRLNSKQKLVRQTRAIAEGLGLNQVISYVLTAPKEAELLHGDQPFVKLALPMSEDRSVLRQSLFPALMEIAKYNQARQNKPLAFYEIGKVFYGQGDNVQPKEEERFGILVSGQNAVNAWYQEAANYDFYDLKGIIESYFEAIRLTNKITYQATQDYAVMHPGRTANIILDGEVIGFFGQVHPKVAKDHDLPDETFFAEINFDQVLAYDRPALVQTMIPKYPSTSRDLALLVPKSIIQQELVDLINEKGGQYLRSVELFDRFVDAKIGEDNQSLAYHLTFQNPEKTLTDEEINAAMANITEALNQIDGLEIR</sequence>
<feature type="binding site" evidence="15">
    <location>
        <position position="464"/>
    </location>
    <ligand>
        <name>Mg(2+)</name>
        <dbReference type="ChEBI" id="CHEBI:18420"/>
        <note>shared with alpha subunit</note>
    </ligand>
</feature>
<keyword evidence="7 15" id="KW-0479">Metal-binding</keyword>
<reference evidence="21" key="1">
    <citation type="submission" date="2017-02" db="EMBL/GenBank/DDBJ databases">
        <authorList>
            <person name="Varghese N."/>
            <person name="Submissions S."/>
        </authorList>
    </citation>
    <scope>NUCLEOTIDE SEQUENCE [LARGE SCALE GENOMIC DNA]</scope>
    <source>
        <strain evidence="21">DSM 15739</strain>
    </source>
</reference>
<dbReference type="EMBL" id="FUWO01000011">
    <property type="protein sequence ID" value="SJZ64909.1"/>
    <property type="molecule type" value="Genomic_DNA"/>
</dbReference>
<dbReference type="NCBIfam" id="NF045760">
    <property type="entry name" value="YtpR"/>
    <property type="match status" value="1"/>
</dbReference>
<dbReference type="SUPFAM" id="SSF46955">
    <property type="entry name" value="Putative DNA-binding domain"/>
    <property type="match status" value="1"/>
</dbReference>
<dbReference type="CDD" id="cd02796">
    <property type="entry name" value="tRNA_bind_bactPheRS"/>
    <property type="match status" value="1"/>
</dbReference>
<dbReference type="InterPro" id="IPR005147">
    <property type="entry name" value="tRNA_synthase_B5-dom"/>
</dbReference>
<dbReference type="FunFam" id="2.40.50.140:FF:000045">
    <property type="entry name" value="Phenylalanine--tRNA ligase beta subunit"/>
    <property type="match status" value="1"/>
</dbReference>
<dbReference type="GO" id="GO:0004826">
    <property type="term" value="F:phenylalanine-tRNA ligase activity"/>
    <property type="evidence" value="ECO:0007669"/>
    <property type="project" value="UniProtKB-UniRule"/>
</dbReference>
<evidence type="ECO:0000313" key="21">
    <source>
        <dbReference type="Proteomes" id="UP000189941"/>
    </source>
</evidence>
<keyword evidence="8 15" id="KW-0547">Nucleotide-binding</keyword>
<dbReference type="InterPro" id="IPR004532">
    <property type="entry name" value="Phe-tRNA-ligase_IIc_bsu_bact"/>
</dbReference>
<dbReference type="NCBIfam" id="TIGR00472">
    <property type="entry name" value="pheT_bact"/>
    <property type="match status" value="1"/>
</dbReference>
<dbReference type="SUPFAM" id="SSF56037">
    <property type="entry name" value="PheT/TilS domain"/>
    <property type="match status" value="1"/>
</dbReference>
<dbReference type="HAMAP" id="MF_00283">
    <property type="entry name" value="Phe_tRNA_synth_beta1"/>
    <property type="match status" value="1"/>
</dbReference>
<dbReference type="SMART" id="SM00896">
    <property type="entry name" value="FDX-ACB"/>
    <property type="match status" value="1"/>
</dbReference>
<dbReference type="RefSeq" id="WP_078756137.1">
    <property type="nucleotide sequence ID" value="NZ_FUWO01000011.1"/>
</dbReference>
<dbReference type="GO" id="GO:0140096">
    <property type="term" value="F:catalytic activity, acting on a protein"/>
    <property type="evidence" value="ECO:0007669"/>
    <property type="project" value="UniProtKB-ARBA"/>
</dbReference>
<dbReference type="GO" id="GO:0006432">
    <property type="term" value="P:phenylalanyl-tRNA aminoacylation"/>
    <property type="evidence" value="ECO:0007669"/>
    <property type="project" value="UniProtKB-UniRule"/>
</dbReference>
<evidence type="ECO:0000256" key="10">
    <source>
        <dbReference type="ARBA" id="ARBA00022842"/>
    </source>
</evidence>
<dbReference type="CDD" id="cd00769">
    <property type="entry name" value="PheRS_beta_core"/>
    <property type="match status" value="1"/>
</dbReference>
<evidence type="ECO:0000259" key="18">
    <source>
        <dbReference type="PROSITE" id="PS51447"/>
    </source>
</evidence>
<feature type="binding site" evidence="15">
    <location>
        <position position="470"/>
    </location>
    <ligand>
        <name>Mg(2+)</name>
        <dbReference type="ChEBI" id="CHEBI:18420"/>
        <note>shared with alpha subunit</note>
    </ligand>
</feature>
<dbReference type="InterPro" id="IPR005121">
    <property type="entry name" value="Fdx_antiC-bd"/>
</dbReference>
<evidence type="ECO:0000256" key="12">
    <source>
        <dbReference type="ARBA" id="ARBA00022917"/>
    </source>
</evidence>
<keyword evidence="11 16" id="KW-0694">RNA-binding</keyword>
<name>A0A1T4MCZ4_9LACT</name>
<dbReference type="OrthoDB" id="9805455at2"/>
<evidence type="ECO:0000256" key="2">
    <source>
        <dbReference type="ARBA" id="ARBA00008653"/>
    </source>
</evidence>